<sequence>MWRRDGDFLAEVLCRLFVFAGEELDLPAQYRQAGRDLAPLHGLQGMDELAAGRQEFLEADQRTCIVIGRERGGGPCPPRIRGRGDRPSASPVRPDRRATRSAWNRPSSIRWARVTCCPSAAYHDSISFSRALACGARQVV</sequence>
<keyword evidence="3" id="KW-1185">Reference proteome</keyword>
<proteinExistence type="predicted"/>
<dbReference type="KEGG" id="sals:SLNWT_7048"/>
<dbReference type="AlphaFoldDB" id="A0A0B5F020"/>
<feature type="region of interest" description="Disordered" evidence="1">
    <location>
        <begin position="75"/>
        <end position="101"/>
    </location>
</feature>
<evidence type="ECO:0000313" key="3">
    <source>
        <dbReference type="Proteomes" id="UP000031523"/>
    </source>
</evidence>
<organism evidence="2 3">
    <name type="scientific">Streptomyces albus (strain ATCC 21838 / DSM 41398 / FERM P-419 / JCM 4703 / NBRC 107858)</name>
    <dbReference type="NCBI Taxonomy" id="1081613"/>
    <lineage>
        <taxon>Bacteria</taxon>
        <taxon>Bacillati</taxon>
        <taxon>Actinomycetota</taxon>
        <taxon>Actinomycetes</taxon>
        <taxon>Kitasatosporales</taxon>
        <taxon>Streptomycetaceae</taxon>
        <taxon>Streptomyces</taxon>
    </lineage>
</organism>
<dbReference type="EMBL" id="CP010519">
    <property type="protein sequence ID" value="AJE87424.1"/>
    <property type="molecule type" value="Genomic_DNA"/>
</dbReference>
<reference evidence="2 3" key="1">
    <citation type="submission" date="2015-01" db="EMBL/GenBank/DDBJ databases">
        <title>Enhanced salinomycin production by adjusting the supply of polyketide extender units in Streptomyce albus DSM 41398.</title>
        <authorList>
            <person name="Lu C."/>
        </authorList>
    </citation>
    <scope>NUCLEOTIDE SEQUENCE [LARGE SCALE GENOMIC DNA]</scope>
    <source>
        <strain evidence="3">ATCC 21838 / DSM 41398 / FERM P-419 / JCM 4703 / NBRC 107858</strain>
    </source>
</reference>
<evidence type="ECO:0000256" key="1">
    <source>
        <dbReference type="SAM" id="MobiDB-lite"/>
    </source>
</evidence>
<evidence type="ECO:0000313" key="2">
    <source>
        <dbReference type="EMBL" id="AJE87424.1"/>
    </source>
</evidence>
<accession>A0A0B5F020</accession>
<dbReference type="Proteomes" id="UP000031523">
    <property type="component" value="Chromosome"/>
</dbReference>
<name>A0A0B5F020_STRA4</name>
<protein>
    <submittedName>
        <fullName evidence="2">Uncharacterized protein</fullName>
    </submittedName>
</protein>
<gene>
    <name evidence="2" type="ORF">SLNWT_7048</name>
</gene>